<feature type="domain" description="Alpha-D-phosphohexomutase alpha/beta/alpha" evidence="10">
    <location>
        <begin position="257"/>
        <end position="364"/>
    </location>
</feature>
<accession>A0A381ZPH9</accession>
<protein>
    <recommendedName>
        <fullName evidence="12">Phosphoglucosamine mutase</fullName>
    </recommendedName>
</protein>
<evidence type="ECO:0000259" key="10">
    <source>
        <dbReference type="Pfam" id="PF02880"/>
    </source>
</evidence>
<evidence type="ECO:0000256" key="5">
    <source>
        <dbReference type="ARBA" id="ARBA00022842"/>
    </source>
</evidence>
<evidence type="ECO:0000256" key="4">
    <source>
        <dbReference type="ARBA" id="ARBA00022723"/>
    </source>
</evidence>
<evidence type="ECO:0000256" key="1">
    <source>
        <dbReference type="ARBA" id="ARBA00001946"/>
    </source>
</evidence>
<dbReference type="InterPro" id="IPR016066">
    <property type="entry name" value="A-D-PHexomutase_CS"/>
</dbReference>
<dbReference type="Pfam" id="PF02880">
    <property type="entry name" value="PGM_PMM_III"/>
    <property type="match status" value="1"/>
</dbReference>
<dbReference type="AlphaFoldDB" id="A0A381ZPH9"/>
<dbReference type="SUPFAM" id="SSF55957">
    <property type="entry name" value="Phosphoglucomutase, C-terminal domain"/>
    <property type="match status" value="1"/>
</dbReference>
<dbReference type="PANTHER" id="PTHR45745">
    <property type="entry name" value="PHOSPHOMANNOMUTASE 45A"/>
    <property type="match status" value="1"/>
</dbReference>
<dbReference type="Pfam" id="PF00408">
    <property type="entry name" value="PGM_PMM_IV"/>
    <property type="match status" value="1"/>
</dbReference>
<evidence type="ECO:0008006" key="12">
    <source>
        <dbReference type="Google" id="ProtNLM"/>
    </source>
</evidence>
<name>A0A381ZPH9_9ZZZZ</name>
<dbReference type="EMBL" id="UINC01022139">
    <property type="protein sequence ID" value="SVA91139.1"/>
    <property type="molecule type" value="Genomic_DNA"/>
</dbReference>
<evidence type="ECO:0000313" key="11">
    <source>
        <dbReference type="EMBL" id="SVA91139.1"/>
    </source>
</evidence>
<dbReference type="GO" id="GO:0008973">
    <property type="term" value="F:phosphopentomutase activity"/>
    <property type="evidence" value="ECO:0007669"/>
    <property type="project" value="TreeGrafter"/>
</dbReference>
<dbReference type="PANTHER" id="PTHR45745:SF1">
    <property type="entry name" value="PHOSPHOGLUCOMUTASE 2B-RELATED"/>
    <property type="match status" value="1"/>
</dbReference>
<dbReference type="Gene3D" id="3.30.310.50">
    <property type="entry name" value="Alpha-D-phosphohexomutase, C-terminal domain"/>
    <property type="match status" value="1"/>
</dbReference>
<dbReference type="GO" id="GO:0006166">
    <property type="term" value="P:purine ribonucleoside salvage"/>
    <property type="evidence" value="ECO:0007669"/>
    <property type="project" value="TreeGrafter"/>
</dbReference>
<feature type="non-terminal residue" evidence="11">
    <location>
        <position position="1"/>
    </location>
</feature>
<dbReference type="InterPro" id="IPR005843">
    <property type="entry name" value="A-D-PHexomutase_C"/>
</dbReference>
<evidence type="ECO:0000259" key="9">
    <source>
        <dbReference type="Pfam" id="PF02879"/>
    </source>
</evidence>
<dbReference type="InterPro" id="IPR005846">
    <property type="entry name" value="A-D-PHexomutase_a/b/a-III"/>
</dbReference>
<evidence type="ECO:0000259" key="8">
    <source>
        <dbReference type="Pfam" id="PF02878"/>
    </source>
</evidence>
<evidence type="ECO:0000256" key="3">
    <source>
        <dbReference type="ARBA" id="ARBA00022553"/>
    </source>
</evidence>
<dbReference type="PROSITE" id="PS00710">
    <property type="entry name" value="PGM_PMM"/>
    <property type="match status" value="1"/>
</dbReference>
<feature type="domain" description="Alpha-D-phosphohexomutase alpha/beta/alpha" evidence="9">
    <location>
        <begin position="151"/>
        <end position="250"/>
    </location>
</feature>
<dbReference type="Pfam" id="PF02878">
    <property type="entry name" value="PGM_PMM_I"/>
    <property type="match status" value="1"/>
</dbReference>
<dbReference type="Gene3D" id="3.40.120.10">
    <property type="entry name" value="Alpha-D-Glucose-1,6-Bisphosphate, subunit A, domain 3"/>
    <property type="match status" value="3"/>
</dbReference>
<dbReference type="InterPro" id="IPR005845">
    <property type="entry name" value="A-D-PHexomutase_a/b/a-II"/>
</dbReference>
<dbReference type="GO" id="GO:0005975">
    <property type="term" value="P:carbohydrate metabolic process"/>
    <property type="evidence" value="ECO:0007669"/>
    <property type="project" value="InterPro"/>
</dbReference>
<reference evidence="11" key="1">
    <citation type="submission" date="2018-05" db="EMBL/GenBank/DDBJ databases">
        <authorList>
            <person name="Lanie J.A."/>
            <person name="Ng W.-L."/>
            <person name="Kazmierczak K.M."/>
            <person name="Andrzejewski T.M."/>
            <person name="Davidsen T.M."/>
            <person name="Wayne K.J."/>
            <person name="Tettelin H."/>
            <person name="Glass J.I."/>
            <person name="Rusch D."/>
            <person name="Podicherti R."/>
            <person name="Tsui H.-C.T."/>
            <person name="Winkler M.E."/>
        </authorList>
    </citation>
    <scope>NUCLEOTIDE SEQUENCE</scope>
</reference>
<comment type="cofactor">
    <cofactor evidence="1">
        <name>Mg(2+)</name>
        <dbReference type="ChEBI" id="CHEBI:18420"/>
    </cofactor>
</comment>
<keyword evidence="4" id="KW-0479">Metal-binding</keyword>
<dbReference type="InterPro" id="IPR016055">
    <property type="entry name" value="A-D-PHexomutase_a/b/a-I/II/III"/>
</dbReference>
<keyword evidence="6" id="KW-0413">Isomerase</keyword>
<keyword evidence="3" id="KW-0597">Phosphoprotein</keyword>
<feature type="domain" description="Alpha-D-phosphohexomutase alpha/beta/alpha" evidence="8">
    <location>
        <begin position="3"/>
        <end position="125"/>
    </location>
</feature>
<gene>
    <name evidence="11" type="ORF">METZ01_LOCUS143993</name>
</gene>
<dbReference type="GO" id="GO:0000287">
    <property type="term" value="F:magnesium ion binding"/>
    <property type="evidence" value="ECO:0007669"/>
    <property type="project" value="InterPro"/>
</dbReference>
<feature type="domain" description="Alpha-D-phosphohexomutase C-terminal" evidence="7">
    <location>
        <begin position="408"/>
        <end position="448"/>
    </location>
</feature>
<dbReference type="InterPro" id="IPR036900">
    <property type="entry name" value="A-D-PHexomutase_C_sf"/>
</dbReference>
<evidence type="ECO:0000256" key="2">
    <source>
        <dbReference type="ARBA" id="ARBA00010231"/>
    </source>
</evidence>
<keyword evidence="5" id="KW-0460">Magnesium</keyword>
<sequence length="459" mass="49937">VIAEDFTFANVDRVAQATAEHWKRCRPKRTRKKVVVGCDRRFLADQFAERVAEVFAGNGFEVILGDSPTPTPAISFAVKAEKAAGGIVITASHNPAAFCGYKLKGHFGGSADSETSQAVEALLDAKPVKVLDLHLAKRKRLVCVKNLHTPHARAIRKLVDFDLVANSGLRFAHDALFGVGAGAFEKILDGTRCKVTTLNGAHDPLFGGIHPEPIVQNYGPSSAYLRKHPHDLCLVTDGDADRVGGMDGRGNALTTHQIICLLLHHYIVNRGQRGRVVKALTTTSMVDRICEEHGLELLETGVGFKYICTEMQKGDVLLGFEESGGIGFPGHIPERDGILAGLALLELLATEKTSVNRLLAKLERKFGPHRYDRLDTYFPLGKRAKLMKHCAANPPTKLAGSPVTEVKTFDGVKYIAANGAWLMLRGSGTEPILRIYAEAKSDTDAKKLIRLGVKLTKQV</sequence>
<proteinExistence type="inferred from homology"/>
<dbReference type="SUPFAM" id="SSF53738">
    <property type="entry name" value="Phosphoglucomutase, first 3 domains"/>
    <property type="match status" value="2"/>
</dbReference>
<dbReference type="InterPro" id="IPR005841">
    <property type="entry name" value="Alpha-D-phosphohexomutase_SF"/>
</dbReference>
<evidence type="ECO:0000259" key="7">
    <source>
        <dbReference type="Pfam" id="PF00408"/>
    </source>
</evidence>
<dbReference type="InterPro" id="IPR005844">
    <property type="entry name" value="A-D-PHexomutase_a/b/a-I"/>
</dbReference>
<dbReference type="Pfam" id="PF02879">
    <property type="entry name" value="PGM_PMM_II"/>
    <property type="match status" value="1"/>
</dbReference>
<organism evidence="11">
    <name type="scientific">marine metagenome</name>
    <dbReference type="NCBI Taxonomy" id="408172"/>
    <lineage>
        <taxon>unclassified sequences</taxon>
        <taxon>metagenomes</taxon>
        <taxon>ecological metagenomes</taxon>
    </lineage>
</organism>
<comment type="similarity">
    <text evidence="2">Belongs to the phosphohexose mutase family.</text>
</comment>
<evidence type="ECO:0000256" key="6">
    <source>
        <dbReference type="ARBA" id="ARBA00023235"/>
    </source>
</evidence>
<dbReference type="PRINTS" id="PR00509">
    <property type="entry name" value="PGMPMM"/>
</dbReference>